<comment type="caution">
    <text evidence="1">The sequence shown here is derived from an EMBL/GenBank/DDBJ whole genome shotgun (WGS) entry which is preliminary data.</text>
</comment>
<evidence type="ECO:0000313" key="1">
    <source>
        <dbReference type="EMBL" id="PWK54384.1"/>
    </source>
</evidence>
<dbReference type="AlphaFoldDB" id="A0A316G0A3"/>
<proteinExistence type="predicted"/>
<dbReference type="OrthoDB" id="9814566at2"/>
<dbReference type="RefSeq" id="WP_109761501.1">
    <property type="nucleotide sequence ID" value="NZ_QGGU01000001.1"/>
</dbReference>
<accession>A0A316G0A3</accession>
<organism evidence="1 2">
    <name type="scientific">Pleionea mediterranea</name>
    <dbReference type="NCBI Taxonomy" id="523701"/>
    <lineage>
        <taxon>Bacteria</taxon>
        <taxon>Pseudomonadati</taxon>
        <taxon>Pseudomonadota</taxon>
        <taxon>Gammaproteobacteria</taxon>
        <taxon>Oceanospirillales</taxon>
        <taxon>Pleioneaceae</taxon>
        <taxon>Pleionea</taxon>
    </lineage>
</organism>
<evidence type="ECO:0008006" key="3">
    <source>
        <dbReference type="Google" id="ProtNLM"/>
    </source>
</evidence>
<name>A0A316G0A3_9GAMM</name>
<dbReference type="Pfam" id="PF14255">
    <property type="entry name" value="Zn_ribbon_21"/>
    <property type="match status" value="1"/>
</dbReference>
<dbReference type="InterPro" id="IPR025990">
    <property type="entry name" value="zinc_ribbon_bacterial"/>
</dbReference>
<sequence>MNDWEEYDGFCPYCGEPITLLIDCSEAEQRYVEDCEVCCRPIEIEVAIQQDGSLQVILKDENAT</sequence>
<dbReference type="EMBL" id="QGGU01000001">
    <property type="protein sequence ID" value="PWK54384.1"/>
    <property type="molecule type" value="Genomic_DNA"/>
</dbReference>
<keyword evidence="2" id="KW-1185">Reference proteome</keyword>
<gene>
    <name evidence="1" type="ORF">C8D97_101232</name>
</gene>
<evidence type="ECO:0000313" key="2">
    <source>
        <dbReference type="Proteomes" id="UP000245790"/>
    </source>
</evidence>
<reference evidence="1 2" key="1">
    <citation type="submission" date="2018-05" db="EMBL/GenBank/DDBJ databases">
        <title>Genomic Encyclopedia of Type Strains, Phase IV (KMG-IV): sequencing the most valuable type-strain genomes for metagenomic binning, comparative biology and taxonomic classification.</title>
        <authorList>
            <person name="Goeker M."/>
        </authorList>
    </citation>
    <scope>NUCLEOTIDE SEQUENCE [LARGE SCALE GENOMIC DNA]</scope>
    <source>
        <strain evidence="1 2">DSM 25350</strain>
    </source>
</reference>
<protein>
    <recommendedName>
        <fullName evidence="3">Cysteine-rich CPXCG</fullName>
    </recommendedName>
</protein>
<dbReference type="Proteomes" id="UP000245790">
    <property type="component" value="Unassembled WGS sequence"/>
</dbReference>